<name>A0AAD8EJT3_DIPPU</name>
<dbReference type="InterPro" id="IPR029044">
    <property type="entry name" value="Nucleotide-diphossugar_trans"/>
</dbReference>
<keyword evidence="11" id="KW-1185">Reference proteome</keyword>
<dbReference type="Pfam" id="PF25084">
    <property type="entry name" value="LbH_EIF2B"/>
    <property type="match status" value="1"/>
</dbReference>
<dbReference type="GO" id="GO:0005851">
    <property type="term" value="C:eukaryotic translation initiation factor 2B complex"/>
    <property type="evidence" value="ECO:0007669"/>
    <property type="project" value="TreeGrafter"/>
</dbReference>
<gene>
    <name evidence="10" type="ORF">L9F63_015229</name>
</gene>
<dbReference type="Proteomes" id="UP001233999">
    <property type="component" value="Unassembled WGS sequence"/>
</dbReference>
<evidence type="ECO:0000256" key="7">
    <source>
        <dbReference type="ARBA" id="ARBA00044345"/>
    </source>
</evidence>
<comment type="subcellular location">
    <subcellularLocation>
        <location evidence="1">Cytoplasm</location>
        <location evidence="1">Cytosol</location>
    </subcellularLocation>
</comment>
<dbReference type="PANTHER" id="PTHR45887:SF1">
    <property type="entry name" value="TRANSLATION INITIATION FACTOR EIF-2B SUBUNIT EPSILON"/>
    <property type="match status" value="1"/>
</dbReference>
<dbReference type="InterPro" id="IPR051956">
    <property type="entry name" value="eIF2B_epsilon"/>
</dbReference>
<dbReference type="GO" id="GO:0005085">
    <property type="term" value="F:guanyl-nucleotide exchange factor activity"/>
    <property type="evidence" value="ECO:0007669"/>
    <property type="project" value="InterPro"/>
</dbReference>
<comment type="subunit">
    <text evidence="8">Component of the translation initiation factor 2B (eIF2B) complex which is a heterodecamer of two sets of five different subunits: alpha, beta, gamma, delta and epsilon. Subunits alpha, beta and delta comprise a regulatory subcomplex and subunits epsilon and gamma comprise a catalytic subcomplex. Within the complex, the hexameric regulatory complex resides at the center, with the two heterodimeric catalytic subcomplexes bound on opposite sides.</text>
</comment>
<evidence type="ECO:0000256" key="3">
    <source>
        <dbReference type="ARBA" id="ARBA00022490"/>
    </source>
</evidence>
<dbReference type="InterPro" id="IPR011004">
    <property type="entry name" value="Trimer_LpxA-like_sf"/>
</dbReference>
<dbReference type="InterPro" id="IPR035543">
    <property type="entry name" value="eIF-2B_epsilon_N"/>
</dbReference>
<dbReference type="GO" id="GO:0031369">
    <property type="term" value="F:translation initiation factor binding"/>
    <property type="evidence" value="ECO:0007669"/>
    <property type="project" value="InterPro"/>
</dbReference>
<reference evidence="10" key="1">
    <citation type="journal article" date="2023" name="IScience">
        <title>Live-bearing cockroach genome reveals convergent evolutionary mechanisms linked to viviparity in insects and beyond.</title>
        <authorList>
            <person name="Fouks B."/>
            <person name="Harrison M.C."/>
            <person name="Mikhailova A.A."/>
            <person name="Marchal E."/>
            <person name="English S."/>
            <person name="Carruthers M."/>
            <person name="Jennings E.C."/>
            <person name="Chiamaka E.L."/>
            <person name="Frigard R.A."/>
            <person name="Pippel M."/>
            <person name="Attardo G.M."/>
            <person name="Benoit J.B."/>
            <person name="Bornberg-Bauer E."/>
            <person name="Tobe S.S."/>
        </authorList>
    </citation>
    <scope>NUCLEOTIDE SEQUENCE</scope>
    <source>
        <strain evidence="10">Stay&amp;Tobe</strain>
    </source>
</reference>
<dbReference type="InterPro" id="IPR056764">
    <property type="entry name" value="LbH_EIF2B3/5"/>
</dbReference>
<dbReference type="CDD" id="cd11558">
    <property type="entry name" value="W2_eIF2B_epsilon"/>
    <property type="match status" value="1"/>
</dbReference>
<dbReference type="Gene3D" id="3.90.550.10">
    <property type="entry name" value="Spore Coat Polysaccharide Biosynthesis Protein SpsA, Chain A"/>
    <property type="match status" value="1"/>
</dbReference>
<evidence type="ECO:0000313" key="11">
    <source>
        <dbReference type="Proteomes" id="UP001233999"/>
    </source>
</evidence>
<evidence type="ECO:0000256" key="2">
    <source>
        <dbReference type="ARBA" id="ARBA00007878"/>
    </source>
</evidence>
<protein>
    <recommendedName>
        <fullName evidence="6">Translation initiation factor eIF2B subunit epsilon</fullName>
    </recommendedName>
    <alternativeName>
        <fullName evidence="7">eIF2B GDP-GTP exchange factor subunit epsilon</fullName>
    </alternativeName>
</protein>
<evidence type="ECO:0000256" key="5">
    <source>
        <dbReference type="ARBA" id="ARBA00022917"/>
    </source>
</evidence>
<accession>A0AAD8EJT3</accession>
<evidence type="ECO:0000313" key="10">
    <source>
        <dbReference type="EMBL" id="KAJ9593230.1"/>
    </source>
</evidence>
<dbReference type="Pfam" id="PF00483">
    <property type="entry name" value="NTP_transferase"/>
    <property type="match status" value="1"/>
</dbReference>
<comment type="similarity">
    <text evidence="2">Belongs to the eIF-2B gamma/epsilon subunits family.</text>
</comment>
<evidence type="ECO:0000256" key="6">
    <source>
        <dbReference type="ARBA" id="ARBA00044144"/>
    </source>
</evidence>
<dbReference type="AlphaFoldDB" id="A0AAD8EJT3"/>
<evidence type="ECO:0000259" key="9">
    <source>
        <dbReference type="PROSITE" id="PS51363"/>
    </source>
</evidence>
<dbReference type="InterPro" id="IPR016024">
    <property type="entry name" value="ARM-type_fold"/>
</dbReference>
<dbReference type="SMART" id="SM00515">
    <property type="entry name" value="eIF5C"/>
    <property type="match status" value="1"/>
</dbReference>
<dbReference type="GO" id="GO:0005829">
    <property type="term" value="C:cytosol"/>
    <property type="evidence" value="ECO:0007669"/>
    <property type="project" value="UniProtKB-SubCell"/>
</dbReference>
<organism evidence="10 11">
    <name type="scientific">Diploptera punctata</name>
    <name type="common">Pacific beetle cockroach</name>
    <dbReference type="NCBI Taxonomy" id="6984"/>
    <lineage>
        <taxon>Eukaryota</taxon>
        <taxon>Metazoa</taxon>
        <taxon>Ecdysozoa</taxon>
        <taxon>Arthropoda</taxon>
        <taxon>Hexapoda</taxon>
        <taxon>Insecta</taxon>
        <taxon>Pterygota</taxon>
        <taxon>Neoptera</taxon>
        <taxon>Polyneoptera</taxon>
        <taxon>Dictyoptera</taxon>
        <taxon>Blattodea</taxon>
        <taxon>Blaberoidea</taxon>
        <taxon>Blaberidae</taxon>
        <taxon>Diplopterinae</taxon>
        <taxon>Diploptera</taxon>
    </lineage>
</organism>
<keyword evidence="4" id="KW-0396">Initiation factor</keyword>
<dbReference type="InterPro" id="IPR003307">
    <property type="entry name" value="W2_domain"/>
</dbReference>
<dbReference type="PANTHER" id="PTHR45887">
    <property type="entry name" value="TRANSLATION INITIATION FACTOR EIF-2B SUBUNIT EPSILON"/>
    <property type="match status" value="1"/>
</dbReference>
<dbReference type="Gene3D" id="1.25.40.180">
    <property type="match status" value="2"/>
</dbReference>
<feature type="domain" description="W2" evidence="9">
    <location>
        <begin position="491"/>
        <end position="649"/>
    </location>
</feature>
<dbReference type="Gene3D" id="2.160.10.10">
    <property type="entry name" value="Hexapeptide repeat proteins"/>
    <property type="match status" value="1"/>
</dbReference>
<evidence type="ECO:0000256" key="4">
    <source>
        <dbReference type="ARBA" id="ARBA00022540"/>
    </source>
</evidence>
<keyword evidence="5" id="KW-0648">Protein biosynthesis</keyword>
<dbReference type="Pfam" id="PF02020">
    <property type="entry name" value="W2"/>
    <property type="match status" value="1"/>
</dbReference>
<evidence type="ECO:0000256" key="8">
    <source>
        <dbReference type="ARBA" id="ARBA00046432"/>
    </source>
</evidence>
<evidence type="ECO:0000256" key="1">
    <source>
        <dbReference type="ARBA" id="ARBA00004514"/>
    </source>
</evidence>
<dbReference type="PROSITE" id="PS51363">
    <property type="entry name" value="W2"/>
    <property type="match status" value="1"/>
</dbReference>
<dbReference type="CDD" id="cd04197">
    <property type="entry name" value="eIF-2B_epsilon_N"/>
    <property type="match status" value="1"/>
</dbReference>
<keyword evidence="3" id="KW-0963">Cytoplasm</keyword>
<dbReference type="SUPFAM" id="SSF53448">
    <property type="entry name" value="Nucleotide-diphospho-sugar transferases"/>
    <property type="match status" value="1"/>
</dbReference>
<dbReference type="SUPFAM" id="SSF51161">
    <property type="entry name" value="Trimeric LpxA-like enzymes"/>
    <property type="match status" value="1"/>
</dbReference>
<dbReference type="EMBL" id="JASPKZ010003453">
    <property type="protein sequence ID" value="KAJ9593230.1"/>
    <property type="molecule type" value="Genomic_DNA"/>
</dbReference>
<sequence>MSRKATKVTKTSSETLKKEDVIQAVVIVDSFKGEFHPITDSIPLALIPVVNKPLLDYTLKCLSLSSVQEVFLFCCSHADLIKQHIKQNKWNDESSTMSVTVFVNETCRSLGDVMRDLDAKAIIRSDFILVSGNMIANLNLLPILQRHKEIQKTDKGAVMTMVYKEAGVGKKSRKLEHETILAVDSSSGRVLAHHKLKPRSESKLDIPLETYVDRPRVELRHNLQDTYVSICSAAVPPLFSDNFDFETRDDFVRGLLLNEEILASTIYWYMLNKSYYAAHVNNWQKYQAVSHDVIYRWIHPFVPDTPFSWEKEPYMFLRRNVYKQHSVTLGKGCILEEDTVVAEKTNIGEHTYISGSVIGENCSIGKNVIICNSYIWDNVVIGDGCNINNSVIAHKSELGENVILDIGNELKFNKGCIIGPDVLLPSDCKLEASIVVANHQLKKDVDRDEEYKFKKISDKAYILEITKSGDKSDEEDDGQQLHGFWLETSIIETDSESEDEISEGSVKSDRLSPVPEDTHLFFTEVVDSLTRGYEDKLHPDNLILEINSSRYAYNVSVREVNYFVNYVRNSEAQKDCLQALEDMATSVDILREGLIKLLHLLYEQEILTEDNIMEWYKHGDKSEMAINLRNQVAPFIRWLEEADEESDSE</sequence>
<dbReference type="InterPro" id="IPR044123">
    <property type="entry name" value="W2_eIF2B_epsilon"/>
</dbReference>
<reference evidence="10" key="2">
    <citation type="submission" date="2023-05" db="EMBL/GenBank/DDBJ databases">
        <authorList>
            <person name="Fouks B."/>
        </authorList>
    </citation>
    <scope>NUCLEOTIDE SEQUENCE</scope>
    <source>
        <strain evidence="10">Stay&amp;Tobe</strain>
        <tissue evidence="10">Testes</tissue>
    </source>
</reference>
<proteinExistence type="inferred from homology"/>
<dbReference type="FunFam" id="3.90.550.10:FF:000066">
    <property type="entry name" value="Translation initiation factor eIF-2B subunit epsilon"/>
    <property type="match status" value="1"/>
</dbReference>
<dbReference type="SUPFAM" id="SSF48371">
    <property type="entry name" value="ARM repeat"/>
    <property type="match status" value="1"/>
</dbReference>
<dbReference type="InterPro" id="IPR005835">
    <property type="entry name" value="NTP_transferase_dom"/>
</dbReference>
<comment type="caution">
    <text evidence="10">The sequence shown here is derived from an EMBL/GenBank/DDBJ whole genome shotgun (WGS) entry which is preliminary data.</text>
</comment>
<dbReference type="GO" id="GO:0003743">
    <property type="term" value="F:translation initiation factor activity"/>
    <property type="evidence" value="ECO:0007669"/>
    <property type="project" value="UniProtKB-KW"/>
</dbReference>